<dbReference type="PANTHER" id="PTHR43663:SF1">
    <property type="entry name" value="CHROMATE TRANSPORTER"/>
    <property type="match status" value="1"/>
</dbReference>
<feature type="transmembrane region" description="Helical" evidence="7">
    <location>
        <begin position="74"/>
        <end position="97"/>
    </location>
</feature>
<name>A0ABV9Q6F3_9BACL</name>
<keyword evidence="9" id="KW-1185">Reference proteome</keyword>
<feature type="transmembrane region" description="Helical" evidence="7">
    <location>
        <begin position="144"/>
        <end position="177"/>
    </location>
</feature>
<evidence type="ECO:0000256" key="5">
    <source>
        <dbReference type="ARBA" id="ARBA00022989"/>
    </source>
</evidence>
<evidence type="ECO:0000256" key="3">
    <source>
        <dbReference type="ARBA" id="ARBA00022475"/>
    </source>
</evidence>
<dbReference type="EMBL" id="JBHSHC010000128">
    <property type="protein sequence ID" value="MFC4769404.1"/>
    <property type="molecule type" value="Genomic_DNA"/>
</dbReference>
<keyword evidence="3" id="KW-1003">Cell membrane</keyword>
<evidence type="ECO:0000256" key="1">
    <source>
        <dbReference type="ARBA" id="ARBA00004651"/>
    </source>
</evidence>
<evidence type="ECO:0000256" key="6">
    <source>
        <dbReference type="ARBA" id="ARBA00023136"/>
    </source>
</evidence>
<comment type="caution">
    <text evidence="8">The sequence shown here is derived from an EMBL/GenBank/DDBJ whole genome shotgun (WGS) entry which is preliminary data.</text>
</comment>
<proteinExistence type="inferred from homology"/>
<organism evidence="8 9">
    <name type="scientific">Effusibacillus consociatus</name>
    <dbReference type="NCBI Taxonomy" id="1117041"/>
    <lineage>
        <taxon>Bacteria</taxon>
        <taxon>Bacillati</taxon>
        <taxon>Bacillota</taxon>
        <taxon>Bacilli</taxon>
        <taxon>Bacillales</taxon>
        <taxon>Alicyclobacillaceae</taxon>
        <taxon>Effusibacillus</taxon>
    </lineage>
</organism>
<keyword evidence="5 7" id="KW-1133">Transmembrane helix</keyword>
<evidence type="ECO:0000256" key="7">
    <source>
        <dbReference type="SAM" id="Phobius"/>
    </source>
</evidence>
<sequence>MLLDLFLTFFKIGLVSFGGGYAMLPLIDHEVTAQGWMTSGQLLDIIVVAGMSPGPIATNSAIMIGYNVAGIGGAAAAILGMVLPSLLIILLVAVFFFRLQEYPVVKSAFYGLRPVITGLIFYAAILFAMRNGMIGGEQGIQPFYLLIFTTALSLFFFTRIHPVFVLIASGITGMILFT</sequence>
<comment type="similarity">
    <text evidence="2">Belongs to the chromate ion transporter (CHR) (TC 2.A.51) family.</text>
</comment>
<dbReference type="RefSeq" id="WP_380027881.1">
    <property type="nucleotide sequence ID" value="NZ_JBHSHC010000128.1"/>
</dbReference>
<feature type="transmembrane region" description="Helical" evidence="7">
    <location>
        <begin position="6"/>
        <end position="24"/>
    </location>
</feature>
<dbReference type="InterPro" id="IPR052518">
    <property type="entry name" value="CHR_Transporter"/>
</dbReference>
<gene>
    <name evidence="8" type="ORF">ACFO8Q_18910</name>
</gene>
<dbReference type="Pfam" id="PF02417">
    <property type="entry name" value="Chromate_transp"/>
    <property type="match status" value="1"/>
</dbReference>
<evidence type="ECO:0000313" key="8">
    <source>
        <dbReference type="EMBL" id="MFC4769404.1"/>
    </source>
</evidence>
<comment type="subcellular location">
    <subcellularLocation>
        <location evidence="1">Cell membrane</location>
        <topology evidence="1">Multi-pass membrane protein</topology>
    </subcellularLocation>
</comment>
<feature type="transmembrane region" description="Helical" evidence="7">
    <location>
        <begin position="109"/>
        <end position="129"/>
    </location>
</feature>
<dbReference type="PANTHER" id="PTHR43663">
    <property type="entry name" value="CHROMATE TRANSPORT PROTEIN-RELATED"/>
    <property type="match status" value="1"/>
</dbReference>
<dbReference type="Proteomes" id="UP001596002">
    <property type="component" value="Unassembled WGS sequence"/>
</dbReference>
<reference evidence="9" key="1">
    <citation type="journal article" date="2019" name="Int. J. Syst. Evol. Microbiol.">
        <title>The Global Catalogue of Microorganisms (GCM) 10K type strain sequencing project: providing services to taxonomists for standard genome sequencing and annotation.</title>
        <authorList>
            <consortium name="The Broad Institute Genomics Platform"/>
            <consortium name="The Broad Institute Genome Sequencing Center for Infectious Disease"/>
            <person name="Wu L."/>
            <person name="Ma J."/>
        </authorList>
    </citation>
    <scope>NUCLEOTIDE SEQUENCE [LARGE SCALE GENOMIC DNA]</scope>
    <source>
        <strain evidence="9">WYCCWR 12678</strain>
    </source>
</reference>
<dbReference type="InterPro" id="IPR003370">
    <property type="entry name" value="Chromate_transpt"/>
</dbReference>
<keyword evidence="6 7" id="KW-0472">Membrane</keyword>
<protein>
    <submittedName>
        <fullName evidence="8">Chromate transporter</fullName>
    </submittedName>
</protein>
<keyword evidence="4 7" id="KW-0812">Transmembrane</keyword>
<evidence type="ECO:0000256" key="2">
    <source>
        <dbReference type="ARBA" id="ARBA00005262"/>
    </source>
</evidence>
<evidence type="ECO:0000313" key="9">
    <source>
        <dbReference type="Proteomes" id="UP001596002"/>
    </source>
</evidence>
<accession>A0ABV9Q6F3</accession>
<evidence type="ECO:0000256" key="4">
    <source>
        <dbReference type="ARBA" id="ARBA00022692"/>
    </source>
</evidence>